<dbReference type="WBParaSite" id="nRc.2.0.1.t40107-RA">
    <property type="protein sequence ID" value="nRc.2.0.1.t40107-RA"/>
    <property type="gene ID" value="nRc.2.0.1.g40107"/>
</dbReference>
<organism evidence="1 2">
    <name type="scientific">Romanomermis culicivorax</name>
    <name type="common">Nematode worm</name>
    <dbReference type="NCBI Taxonomy" id="13658"/>
    <lineage>
        <taxon>Eukaryota</taxon>
        <taxon>Metazoa</taxon>
        <taxon>Ecdysozoa</taxon>
        <taxon>Nematoda</taxon>
        <taxon>Enoplea</taxon>
        <taxon>Dorylaimia</taxon>
        <taxon>Mermithida</taxon>
        <taxon>Mermithoidea</taxon>
        <taxon>Mermithidae</taxon>
        <taxon>Romanomermis</taxon>
    </lineage>
</organism>
<reference evidence="2" key="1">
    <citation type="submission" date="2022-11" db="UniProtKB">
        <authorList>
            <consortium name="WormBaseParasite"/>
        </authorList>
    </citation>
    <scope>IDENTIFICATION</scope>
</reference>
<dbReference type="Proteomes" id="UP000887565">
    <property type="component" value="Unplaced"/>
</dbReference>
<keyword evidence="1" id="KW-1185">Reference proteome</keyword>
<name>A0A915KMN5_ROMCU</name>
<sequence>MDNSPPVGQRVNCPNVVLGSIVQMNAIAAQTVVPAVQLIKRVTPASPQEQHLLDTYPKTAPFHIEEQDDNPQQLATMDIRDARAAKSKFLRGHDHECHRIYDLYCQSMSAKDWPLKSLGASEKEPEFNLADPKENELPKGLIRDDLMALLQRKDEKKKWEKAHQTTNKLREASGRTPTTMLNSESCKKGKITDSFSSMEMPRSHWKTNLEPQIKSRGDYNVKSIIQIHELDQWFKGTFAYWLANPKEPVLVDMGKDEAYKASRLRHWDWSTL</sequence>
<evidence type="ECO:0000313" key="1">
    <source>
        <dbReference type="Proteomes" id="UP000887565"/>
    </source>
</evidence>
<accession>A0A915KMN5</accession>
<proteinExistence type="predicted"/>
<protein>
    <submittedName>
        <fullName evidence="2">Uncharacterized protein</fullName>
    </submittedName>
</protein>
<evidence type="ECO:0000313" key="2">
    <source>
        <dbReference type="WBParaSite" id="nRc.2.0.1.t40107-RA"/>
    </source>
</evidence>
<dbReference type="AlphaFoldDB" id="A0A915KMN5"/>